<evidence type="ECO:0000256" key="2">
    <source>
        <dbReference type="ARBA" id="ARBA00022490"/>
    </source>
</evidence>
<keyword evidence="4 11" id="KW-0067">ATP-binding</keyword>
<dbReference type="InterPro" id="IPR001404">
    <property type="entry name" value="Hsp90_fam"/>
</dbReference>
<dbReference type="CDD" id="cd16927">
    <property type="entry name" value="HATPase_Hsp90-like"/>
    <property type="match status" value="1"/>
</dbReference>
<dbReference type="Gene3D" id="3.30.230.80">
    <property type="match status" value="1"/>
</dbReference>
<keyword evidence="2" id="KW-0963">Cytoplasm</keyword>
<dbReference type="Proteomes" id="UP000076586">
    <property type="component" value="Unassembled WGS sequence"/>
</dbReference>
<keyword evidence="5" id="KW-0346">Stress response</keyword>
<dbReference type="PRINTS" id="PR00775">
    <property type="entry name" value="HEATSHOCK90"/>
</dbReference>
<evidence type="ECO:0000256" key="1">
    <source>
        <dbReference type="ARBA" id="ARBA00008239"/>
    </source>
</evidence>
<dbReference type="Pfam" id="PF13589">
    <property type="entry name" value="HATPase_c_3"/>
    <property type="match status" value="1"/>
</dbReference>
<dbReference type="GO" id="GO:0005524">
    <property type="term" value="F:ATP binding"/>
    <property type="evidence" value="ECO:0007669"/>
    <property type="project" value="UniProtKB-KW"/>
</dbReference>
<dbReference type="FunFam" id="3.30.565.10:FF:000076">
    <property type="entry name" value="Molecular chaperone HtpG"/>
    <property type="match status" value="1"/>
</dbReference>
<dbReference type="PANTHER" id="PTHR11528">
    <property type="entry name" value="HEAT SHOCK PROTEIN 90 FAMILY MEMBER"/>
    <property type="match status" value="1"/>
</dbReference>
<dbReference type="SUPFAM" id="SSF54211">
    <property type="entry name" value="Ribosomal protein S5 domain 2-like"/>
    <property type="match status" value="1"/>
</dbReference>
<dbReference type="STRING" id="681398.PJIAN_1737"/>
<evidence type="ECO:0000256" key="4">
    <source>
        <dbReference type="ARBA" id="ARBA00022840"/>
    </source>
</evidence>
<evidence type="ECO:0000256" key="6">
    <source>
        <dbReference type="ARBA" id="ARBA00023186"/>
    </source>
</evidence>
<dbReference type="SMART" id="SM00387">
    <property type="entry name" value="HATPase_c"/>
    <property type="match status" value="1"/>
</dbReference>
<dbReference type="PIRSF" id="PIRSF002583">
    <property type="entry name" value="Hsp90"/>
    <property type="match status" value="1"/>
</dbReference>
<dbReference type="GO" id="GO:0051082">
    <property type="term" value="F:unfolded protein binding"/>
    <property type="evidence" value="ECO:0007669"/>
    <property type="project" value="InterPro"/>
</dbReference>
<evidence type="ECO:0000256" key="7">
    <source>
        <dbReference type="ARBA" id="ARBA00067988"/>
    </source>
</evidence>
<dbReference type="AlphaFoldDB" id="A0A161LIE4"/>
<evidence type="ECO:0000256" key="5">
    <source>
        <dbReference type="ARBA" id="ARBA00023016"/>
    </source>
</evidence>
<evidence type="ECO:0000256" key="11">
    <source>
        <dbReference type="PIRSR" id="PIRSR002583-1"/>
    </source>
</evidence>
<comment type="caution">
    <text evidence="14">The sequence shown here is derived from an EMBL/GenBank/DDBJ whole genome shotgun (WGS) entry which is preliminary data.</text>
</comment>
<dbReference type="InterPro" id="IPR037196">
    <property type="entry name" value="HSP90_C"/>
</dbReference>
<proteinExistence type="inferred from homology"/>
<dbReference type="OrthoDB" id="9802640at2"/>
<evidence type="ECO:0000256" key="10">
    <source>
        <dbReference type="ARBA" id="ARBA00080411"/>
    </source>
</evidence>
<evidence type="ECO:0000256" key="3">
    <source>
        <dbReference type="ARBA" id="ARBA00022741"/>
    </source>
</evidence>
<dbReference type="InterPro" id="IPR019805">
    <property type="entry name" value="Heat_shock_protein_90_CS"/>
</dbReference>
<feature type="binding site" evidence="11">
    <location>
        <position position="30"/>
    </location>
    <ligand>
        <name>ATP</name>
        <dbReference type="ChEBI" id="CHEBI:30616"/>
    </ligand>
</feature>
<dbReference type="InterPro" id="IPR020568">
    <property type="entry name" value="Ribosomal_Su5_D2-typ_SF"/>
</dbReference>
<feature type="binding site" evidence="11">
    <location>
        <position position="75"/>
    </location>
    <ligand>
        <name>ATP</name>
        <dbReference type="ChEBI" id="CHEBI:30616"/>
    </ligand>
</feature>
<dbReference type="Gene3D" id="3.40.50.11260">
    <property type="match status" value="1"/>
</dbReference>
<dbReference type="FunFam" id="3.30.230.80:FF:000008">
    <property type="entry name" value="Molecular chaperone HtpG"/>
    <property type="match status" value="1"/>
</dbReference>
<feature type="binding site" evidence="11">
    <location>
        <position position="165"/>
    </location>
    <ligand>
        <name>ATP</name>
        <dbReference type="ChEBI" id="CHEBI:30616"/>
    </ligand>
</feature>
<dbReference type="InterPro" id="IPR003594">
    <property type="entry name" value="HATPase_dom"/>
</dbReference>
<accession>A0A161LIE4</accession>
<evidence type="ECO:0000313" key="15">
    <source>
        <dbReference type="Proteomes" id="UP000076586"/>
    </source>
</evidence>
<evidence type="ECO:0000313" key="14">
    <source>
        <dbReference type="EMBL" id="GAT62146.1"/>
    </source>
</evidence>
<organism evidence="14 15">
    <name type="scientific">Paludibacter jiangxiensis</name>
    <dbReference type="NCBI Taxonomy" id="681398"/>
    <lineage>
        <taxon>Bacteria</taxon>
        <taxon>Pseudomonadati</taxon>
        <taxon>Bacteroidota</taxon>
        <taxon>Bacteroidia</taxon>
        <taxon>Bacteroidales</taxon>
        <taxon>Paludibacteraceae</taxon>
        <taxon>Paludibacter</taxon>
    </lineage>
</organism>
<reference evidence="15" key="2">
    <citation type="journal article" date="2017" name="Genome Announc.">
        <title>Draft genome sequence of Paludibacter jiangxiensis NM7(T), a propionate-producing fermentative bacterium.</title>
        <authorList>
            <person name="Qiu Y.-L."/>
            <person name="Tourlousse D.M."/>
            <person name="Matsuura N."/>
            <person name="Ohashi A."/>
            <person name="Sekiguchi Y."/>
        </authorList>
    </citation>
    <scope>NUCLEOTIDE SEQUENCE [LARGE SCALE GENOMIC DNA]</scope>
    <source>
        <strain evidence="15">NM7</strain>
    </source>
</reference>
<dbReference type="RefSeq" id="WP_068702102.1">
    <property type="nucleotide sequence ID" value="NZ_BDCR01000001.1"/>
</dbReference>
<comment type="similarity">
    <text evidence="1">Belongs to the heat shock protein 90 family.</text>
</comment>
<keyword evidence="6" id="KW-0143">Chaperone</keyword>
<keyword evidence="3 11" id="KW-0547">Nucleotide-binding</keyword>
<name>A0A161LIE4_9BACT</name>
<evidence type="ECO:0000256" key="8">
    <source>
        <dbReference type="ARBA" id="ARBA00070675"/>
    </source>
</evidence>
<sequence>MKGNIGVTSDNIFPVIKKFLYSDHEIFLRELVSNAVDATQKLKTLASVGEFKGELGELKVTVSVDKQKKTITVSDRGIGMTAEEIEKYINQIAFSGAEEFLDKYKDDANAIIGHFGLGFYSAFMVSKQVEIYTLSHKEGSKAAHWSCNGDPEYTLEEIDMKGRGTDIVLHIDDDNLDFLEDAKISGLLTKYCKFLPIPIAFGKKKEWKDGKEVETEEDNIINEVAPAWTKKPSDLKEEDYTKFYQTLYPMSEDPLFHIHLNVDYPFNLTGILYFPKVKNNIELQRNKIQLYCNQVFVTDSVEGIVPEFLTLLHGVIDSPDIPLNVSRSYLQSDGNVKKISSHITKKVADRLQEIFKNDRTQFEEKWDSLRLFIIYGMLSDEKFYERAEKFVLFKNTENKFFTFEEYKTLIKDNQTDKEGNLIYLYANDAVEQHSYIQAARDKGYDVLLMDGQLDIHWVGQLEQKFEKSRFVRVDSDIVEKLIRKSDEPKVELSDLQRESLTTVFSSQLPKLDKTEFIVTFENIGAEAQPLVVTQNEFMRRMKEMSAMQGGGMMSFYGEMPDSYNLVVNTAHPLVDKVLKDEETKCIAELAPFEAKLQELKTRRDALKESHKGKKDEEIPQAEKEELEAIDKQSSEATESKKAVVSNYAVNNPEVRQLIDLALLANNLLKGEALSNFVKRSIQLMK</sequence>
<dbReference type="InterPro" id="IPR020575">
    <property type="entry name" value="Hsp90_N"/>
</dbReference>
<feature type="region of interest" description="Disordered" evidence="12">
    <location>
        <begin position="604"/>
        <end position="635"/>
    </location>
</feature>
<dbReference type="NCBIfam" id="NF003555">
    <property type="entry name" value="PRK05218.1"/>
    <property type="match status" value="1"/>
</dbReference>
<dbReference type="Pfam" id="PF00183">
    <property type="entry name" value="HSP90"/>
    <property type="match status" value="1"/>
</dbReference>
<dbReference type="SUPFAM" id="SSF55874">
    <property type="entry name" value="ATPase domain of HSP90 chaperone/DNA topoisomerase II/histidine kinase"/>
    <property type="match status" value="1"/>
</dbReference>
<dbReference type="Gene3D" id="1.20.120.790">
    <property type="entry name" value="Heat shock protein 90, C-terminal domain"/>
    <property type="match status" value="1"/>
</dbReference>
<evidence type="ECO:0000256" key="9">
    <source>
        <dbReference type="ARBA" id="ARBA00079544"/>
    </source>
</evidence>
<keyword evidence="15" id="KW-1185">Reference proteome</keyword>
<dbReference type="EMBL" id="BDCR01000001">
    <property type="protein sequence ID" value="GAT62146.1"/>
    <property type="molecule type" value="Genomic_DNA"/>
</dbReference>
<dbReference type="GO" id="GO:0140662">
    <property type="term" value="F:ATP-dependent protein folding chaperone"/>
    <property type="evidence" value="ECO:0007669"/>
    <property type="project" value="InterPro"/>
</dbReference>
<gene>
    <name evidence="14" type="ORF">PJIAN_1737</name>
</gene>
<protein>
    <recommendedName>
        <fullName evidence="8">Chaperone protein HtpG</fullName>
    </recommendedName>
    <alternativeName>
        <fullName evidence="7">Chaperone protein htpG</fullName>
    </alternativeName>
    <alternativeName>
        <fullName evidence="9 10">Heat shock protein HtpG</fullName>
    </alternativeName>
</protein>
<feature type="binding site" evidence="11">
    <location>
        <position position="80"/>
    </location>
    <ligand>
        <name>ATP</name>
        <dbReference type="ChEBI" id="CHEBI:30616"/>
    </ligand>
</feature>
<evidence type="ECO:0000256" key="12">
    <source>
        <dbReference type="SAM" id="MobiDB-lite"/>
    </source>
</evidence>
<dbReference type="InterPro" id="IPR036890">
    <property type="entry name" value="HATPase_C_sf"/>
</dbReference>
<feature type="binding site" evidence="11">
    <location>
        <position position="34"/>
    </location>
    <ligand>
        <name>ATP</name>
        <dbReference type="ChEBI" id="CHEBI:30616"/>
    </ligand>
</feature>
<reference evidence="15" key="1">
    <citation type="submission" date="2016-04" db="EMBL/GenBank/DDBJ databases">
        <title>Draft genome sequence of Paludibacter jiangxiensis strain NM7.</title>
        <authorList>
            <person name="Qiu Y."/>
            <person name="Matsuura N."/>
            <person name="Ohashi A."/>
            <person name="Tourlousse M.D."/>
            <person name="Sekiguchi Y."/>
        </authorList>
    </citation>
    <scope>NUCLEOTIDE SEQUENCE [LARGE SCALE GENOMIC DNA]</scope>
    <source>
        <strain evidence="15">NM7</strain>
    </source>
</reference>
<evidence type="ECO:0000259" key="13">
    <source>
        <dbReference type="SMART" id="SM00387"/>
    </source>
</evidence>
<dbReference type="GO" id="GO:0016887">
    <property type="term" value="F:ATP hydrolysis activity"/>
    <property type="evidence" value="ECO:0007669"/>
    <property type="project" value="InterPro"/>
</dbReference>
<feature type="domain" description="Histidine kinase/HSP90-like ATPase" evidence="13">
    <location>
        <begin position="23"/>
        <end position="175"/>
    </location>
</feature>
<feature type="binding site" evidence="11">
    <location>
        <position position="327"/>
    </location>
    <ligand>
        <name>ATP</name>
        <dbReference type="ChEBI" id="CHEBI:30616"/>
    </ligand>
</feature>
<dbReference type="Gene3D" id="3.30.565.10">
    <property type="entry name" value="Histidine kinase-like ATPase, C-terminal domain"/>
    <property type="match status" value="1"/>
</dbReference>
<feature type="binding site" evidence="11">
    <location>
        <begin position="95"/>
        <end position="96"/>
    </location>
    <ligand>
        <name>ATP</name>
        <dbReference type="ChEBI" id="CHEBI:30616"/>
    </ligand>
</feature>
<dbReference type="PROSITE" id="PS00298">
    <property type="entry name" value="HSP90"/>
    <property type="match status" value="1"/>
</dbReference>